<feature type="transmembrane region" description="Helical" evidence="1">
    <location>
        <begin position="44"/>
        <end position="64"/>
    </location>
</feature>
<gene>
    <name evidence="2" type="ORF">E4663_01295</name>
</gene>
<feature type="transmembrane region" description="Helical" evidence="1">
    <location>
        <begin position="12"/>
        <end position="32"/>
    </location>
</feature>
<dbReference type="Proteomes" id="UP000297982">
    <property type="component" value="Unassembled WGS sequence"/>
</dbReference>
<evidence type="ECO:0000256" key="1">
    <source>
        <dbReference type="SAM" id="Phobius"/>
    </source>
</evidence>
<dbReference type="AlphaFoldDB" id="A0A4Z0GZR1"/>
<accession>A0A4Z0GZR1</accession>
<dbReference type="EMBL" id="SRJC01000001">
    <property type="protein sequence ID" value="TGB03668.1"/>
    <property type="molecule type" value="Genomic_DNA"/>
</dbReference>
<keyword evidence="1" id="KW-0812">Transmembrane</keyword>
<keyword evidence="1" id="KW-0472">Membrane</keyword>
<name>A0A4Z0GZR1_9BACI</name>
<organism evidence="2 3">
    <name type="scientific">Halobacillus salinus</name>
    <dbReference type="NCBI Taxonomy" id="192814"/>
    <lineage>
        <taxon>Bacteria</taxon>
        <taxon>Bacillati</taxon>
        <taxon>Bacillota</taxon>
        <taxon>Bacilli</taxon>
        <taxon>Bacillales</taxon>
        <taxon>Bacillaceae</taxon>
        <taxon>Halobacillus</taxon>
    </lineage>
</organism>
<proteinExistence type="predicted"/>
<reference evidence="2 3" key="1">
    <citation type="journal article" date="2003" name="Int. J. Syst. Evol. Microbiol.">
        <title>Halobacillus salinus sp. nov., isolated from a salt lake on the coast of the East Sea in Korea.</title>
        <authorList>
            <person name="Yoon J.H."/>
            <person name="Kang K.H."/>
            <person name="Park Y.H."/>
        </authorList>
    </citation>
    <scope>NUCLEOTIDE SEQUENCE [LARGE SCALE GENOMIC DNA]</scope>
    <source>
        <strain evidence="2 3">HSL-3</strain>
    </source>
</reference>
<sequence>MQGIKIMYWANIVISGLCIGYMSTWFAAGFIAEYPEGSGIVAPEYLVCIPGWLIAAVLSGYLLLKKAEDRKEALQYLYLSFFMTWLFPYFSLLFLHIIGLA</sequence>
<protein>
    <submittedName>
        <fullName evidence="2">Uncharacterized protein</fullName>
    </submittedName>
</protein>
<comment type="caution">
    <text evidence="2">The sequence shown here is derived from an EMBL/GenBank/DDBJ whole genome shotgun (WGS) entry which is preliminary data.</text>
</comment>
<keyword evidence="3" id="KW-1185">Reference proteome</keyword>
<evidence type="ECO:0000313" key="3">
    <source>
        <dbReference type="Proteomes" id="UP000297982"/>
    </source>
</evidence>
<evidence type="ECO:0000313" key="2">
    <source>
        <dbReference type="EMBL" id="TGB03668.1"/>
    </source>
</evidence>
<dbReference type="STRING" id="192814.GCA_900166575_00548"/>
<dbReference type="RefSeq" id="WP_135326390.1">
    <property type="nucleotide sequence ID" value="NZ_SRJC01000001.1"/>
</dbReference>
<keyword evidence="1" id="KW-1133">Transmembrane helix</keyword>
<feature type="transmembrane region" description="Helical" evidence="1">
    <location>
        <begin position="76"/>
        <end position="98"/>
    </location>
</feature>